<protein>
    <submittedName>
        <fullName evidence="6">DNA-binding transcriptional LysR family regulator</fullName>
    </submittedName>
</protein>
<dbReference type="InterPro" id="IPR036388">
    <property type="entry name" value="WH-like_DNA-bd_sf"/>
</dbReference>
<accession>A0A543DNK0</accession>
<dbReference type="PANTHER" id="PTHR30346">
    <property type="entry name" value="TRANSCRIPTIONAL DUAL REGULATOR HCAR-RELATED"/>
    <property type="match status" value="1"/>
</dbReference>
<dbReference type="InterPro" id="IPR000847">
    <property type="entry name" value="LysR_HTH_N"/>
</dbReference>
<organism evidence="6 7">
    <name type="scientific">Pseudonocardia kunmingensis</name>
    <dbReference type="NCBI Taxonomy" id="630975"/>
    <lineage>
        <taxon>Bacteria</taxon>
        <taxon>Bacillati</taxon>
        <taxon>Actinomycetota</taxon>
        <taxon>Actinomycetes</taxon>
        <taxon>Pseudonocardiales</taxon>
        <taxon>Pseudonocardiaceae</taxon>
        <taxon>Pseudonocardia</taxon>
    </lineage>
</organism>
<dbReference type="EMBL" id="VFPA01000002">
    <property type="protein sequence ID" value="TQM10916.1"/>
    <property type="molecule type" value="Genomic_DNA"/>
</dbReference>
<dbReference type="Gene3D" id="3.40.190.10">
    <property type="entry name" value="Periplasmic binding protein-like II"/>
    <property type="match status" value="2"/>
</dbReference>
<name>A0A543DNK0_9PSEU</name>
<dbReference type="PROSITE" id="PS50931">
    <property type="entry name" value="HTH_LYSR"/>
    <property type="match status" value="1"/>
</dbReference>
<dbReference type="AlphaFoldDB" id="A0A543DNK0"/>
<evidence type="ECO:0000256" key="4">
    <source>
        <dbReference type="ARBA" id="ARBA00023163"/>
    </source>
</evidence>
<proteinExistence type="inferred from homology"/>
<dbReference type="CDD" id="cd08414">
    <property type="entry name" value="PBP2_LTTR_aromatics_like"/>
    <property type="match status" value="1"/>
</dbReference>
<keyword evidence="7" id="KW-1185">Reference proteome</keyword>
<dbReference type="GO" id="GO:0003700">
    <property type="term" value="F:DNA-binding transcription factor activity"/>
    <property type="evidence" value="ECO:0007669"/>
    <property type="project" value="InterPro"/>
</dbReference>
<dbReference type="GO" id="GO:0032993">
    <property type="term" value="C:protein-DNA complex"/>
    <property type="evidence" value="ECO:0007669"/>
    <property type="project" value="TreeGrafter"/>
</dbReference>
<evidence type="ECO:0000256" key="3">
    <source>
        <dbReference type="ARBA" id="ARBA00023125"/>
    </source>
</evidence>
<dbReference type="Pfam" id="PF00126">
    <property type="entry name" value="HTH_1"/>
    <property type="match status" value="1"/>
</dbReference>
<dbReference type="FunFam" id="1.10.10.10:FF:000001">
    <property type="entry name" value="LysR family transcriptional regulator"/>
    <property type="match status" value="1"/>
</dbReference>
<dbReference type="Proteomes" id="UP000315677">
    <property type="component" value="Unassembled WGS sequence"/>
</dbReference>
<dbReference type="GO" id="GO:0003677">
    <property type="term" value="F:DNA binding"/>
    <property type="evidence" value="ECO:0007669"/>
    <property type="project" value="UniProtKB-KW"/>
</dbReference>
<dbReference type="Pfam" id="PF03466">
    <property type="entry name" value="LysR_substrate"/>
    <property type="match status" value="1"/>
</dbReference>
<evidence type="ECO:0000256" key="1">
    <source>
        <dbReference type="ARBA" id="ARBA00009437"/>
    </source>
</evidence>
<gene>
    <name evidence="6" type="ORF">FB558_3439</name>
</gene>
<keyword evidence="3 6" id="KW-0238">DNA-binding</keyword>
<evidence type="ECO:0000313" key="7">
    <source>
        <dbReference type="Proteomes" id="UP000315677"/>
    </source>
</evidence>
<feature type="domain" description="HTH lysR-type" evidence="5">
    <location>
        <begin position="1"/>
        <end position="58"/>
    </location>
</feature>
<dbReference type="RefSeq" id="WP_246106567.1">
    <property type="nucleotide sequence ID" value="NZ_VFPA01000002.1"/>
</dbReference>
<keyword evidence="4" id="KW-0804">Transcription</keyword>
<dbReference type="SUPFAM" id="SSF53850">
    <property type="entry name" value="Periplasmic binding protein-like II"/>
    <property type="match status" value="1"/>
</dbReference>
<dbReference type="InterPro" id="IPR036390">
    <property type="entry name" value="WH_DNA-bd_sf"/>
</dbReference>
<reference evidence="6 7" key="1">
    <citation type="submission" date="2019-06" db="EMBL/GenBank/DDBJ databases">
        <title>Sequencing the genomes of 1000 actinobacteria strains.</title>
        <authorList>
            <person name="Klenk H.-P."/>
        </authorList>
    </citation>
    <scope>NUCLEOTIDE SEQUENCE [LARGE SCALE GENOMIC DNA]</scope>
    <source>
        <strain evidence="6 7">DSM 45301</strain>
    </source>
</reference>
<keyword evidence="2" id="KW-0805">Transcription regulation</keyword>
<comment type="caution">
    <text evidence="6">The sequence shown here is derived from an EMBL/GenBank/DDBJ whole genome shotgun (WGS) entry which is preliminary data.</text>
</comment>
<dbReference type="SUPFAM" id="SSF46785">
    <property type="entry name" value="Winged helix' DNA-binding domain"/>
    <property type="match status" value="1"/>
</dbReference>
<evidence type="ECO:0000313" key="6">
    <source>
        <dbReference type="EMBL" id="TQM10916.1"/>
    </source>
</evidence>
<dbReference type="Gene3D" id="1.10.10.10">
    <property type="entry name" value="Winged helix-like DNA-binding domain superfamily/Winged helix DNA-binding domain"/>
    <property type="match status" value="1"/>
</dbReference>
<evidence type="ECO:0000259" key="5">
    <source>
        <dbReference type="PROSITE" id="PS50931"/>
    </source>
</evidence>
<evidence type="ECO:0000256" key="2">
    <source>
        <dbReference type="ARBA" id="ARBA00023015"/>
    </source>
</evidence>
<comment type="similarity">
    <text evidence="1">Belongs to the LysR transcriptional regulatory family.</text>
</comment>
<dbReference type="PANTHER" id="PTHR30346:SF0">
    <property type="entry name" value="HCA OPERON TRANSCRIPTIONAL ACTIVATOR HCAR"/>
    <property type="match status" value="1"/>
</dbReference>
<dbReference type="InterPro" id="IPR005119">
    <property type="entry name" value="LysR_subst-bd"/>
</dbReference>
<sequence>MELRQLRYFCAVAEQEHLTRAADLLGIRPTSLSQQIIALERTLGTALFRRTPAGMIPTAAGRALLPQARHVLDAAEEAMRVARAAGRTPLRIGVTPGAPPAAGPALRAHADVDLLDVPVARQLELLHAGGLDAGLVVLPADTAGLCAVTVSDVPLGVLVADTHALAGAAALTWADLDDQDLLWFDRALAPGYHDAILASCRAAGWRPGTLRAGPPRRGLFVAELRHGGAVVALRPRWDRRDGDGLAWVPLAADGPRLRHALVWDPSHDRAGPLAALAADLAAEAVPHDDAEPPRGRR</sequence>